<reference evidence="1 2" key="1">
    <citation type="submission" date="2014-04" db="EMBL/GenBank/DDBJ databases">
        <authorList>
            <consortium name="DOE Joint Genome Institute"/>
            <person name="Kuo A."/>
            <person name="Girlanda M."/>
            <person name="Perotto S."/>
            <person name="Kohler A."/>
            <person name="Nagy L.G."/>
            <person name="Floudas D."/>
            <person name="Copeland A."/>
            <person name="Barry K.W."/>
            <person name="Cichocki N."/>
            <person name="Veneault-Fourrey C."/>
            <person name="LaButti K."/>
            <person name="Lindquist E.A."/>
            <person name="Lipzen A."/>
            <person name="Lundell T."/>
            <person name="Morin E."/>
            <person name="Murat C."/>
            <person name="Sun H."/>
            <person name="Tunlid A."/>
            <person name="Henrissat B."/>
            <person name="Grigoriev I.V."/>
            <person name="Hibbett D.S."/>
            <person name="Martin F."/>
            <person name="Nordberg H.P."/>
            <person name="Cantor M.N."/>
            <person name="Hua S.X."/>
        </authorList>
    </citation>
    <scope>NUCLEOTIDE SEQUENCE [LARGE SCALE GENOMIC DNA]</scope>
    <source>
        <strain evidence="1 2">MUT 4182</strain>
    </source>
</reference>
<sequence>MSVLYMVHECPHPSAPGGPGKAVESGESSRVIRVCQQPASPRMPTNVVESLRNITG</sequence>
<gene>
    <name evidence="1" type="ORF">M407DRAFT_175793</name>
</gene>
<dbReference type="HOGENOM" id="CLU_3015933_0_0_1"/>
<dbReference type="Proteomes" id="UP000054248">
    <property type="component" value="Unassembled WGS sequence"/>
</dbReference>
<organism evidence="1 2">
    <name type="scientific">Tulasnella calospora MUT 4182</name>
    <dbReference type="NCBI Taxonomy" id="1051891"/>
    <lineage>
        <taxon>Eukaryota</taxon>
        <taxon>Fungi</taxon>
        <taxon>Dikarya</taxon>
        <taxon>Basidiomycota</taxon>
        <taxon>Agaricomycotina</taxon>
        <taxon>Agaricomycetes</taxon>
        <taxon>Cantharellales</taxon>
        <taxon>Tulasnellaceae</taxon>
        <taxon>Tulasnella</taxon>
    </lineage>
</organism>
<accession>A0A0C3QM99</accession>
<name>A0A0C3QM99_9AGAM</name>
<proteinExistence type="predicted"/>
<dbReference type="AlphaFoldDB" id="A0A0C3QM99"/>
<protein>
    <submittedName>
        <fullName evidence="1">Uncharacterized protein</fullName>
    </submittedName>
</protein>
<reference evidence="2" key="2">
    <citation type="submission" date="2015-01" db="EMBL/GenBank/DDBJ databases">
        <title>Evolutionary Origins and Diversification of the Mycorrhizal Mutualists.</title>
        <authorList>
            <consortium name="DOE Joint Genome Institute"/>
            <consortium name="Mycorrhizal Genomics Consortium"/>
            <person name="Kohler A."/>
            <person name="Kuo A."/>
            <person name="Nagy L.G."/>
            <person name="Floudas D."/>
            <person name="Copeland A."/>
            <person name="Barry K.W."/>
            <person name="Cichocki N."/>
            <person name="Veneault-Fourrey C."/>
            <person name="LaButti K."/>
            <person name="Lindquist E.A."/>
            <person name="Lipzen A."/>
            <person name="Lundell T."/>
            <person name="Morin E."/>
            <person name="Murat C."/>
            <person name="Riley R."/>
            <person name="Ohm R."/>
            <person name="Sun H."/>
            <person name="Tunlid A."/>
            <person name="Henrissat B."/>
            <person name="Grigoriev I.V."/>
            <person name="Hibbett D.S."/>
            <person name="Martin F."/>
        </authorList>
    </citation>
    <scope>NUCLEOTIDE SEQUENCE [LARGE SCALE GENOMIC DNA]</scope>
    <source>
        <strain evidence="2">MUT 4182</strain>
    </source>
</reference>
<keyword evidence="2" id="KW-1185">Reference proteome</keyword>
<evidence type="ECO:0000313" key="1">
    <source>
        <dbReference type="EMBL" id="KIO28916.1"/>
    </source>
</evidence>
<dbReference type="EMBL" id="KN822989">
    <property type="protein sequence ID" value="KIO28916.1"/>
    <property type="molecule type" value="Genomic_DNA"/>
</dbReference>
<evidence type="ECO:0000313" key="2">
    <source>
        <dbReference type="Proteomes" id="UP000054248"/>
    </source>
</evidence>